<keyword evidence="2" id="KW-1185">Reference proteome</keyword>
<accession>A0ACC1TF55</accession>
<gene>
    <name evidence="1" type="ORF">NM688_g232</name>
</gene>
<dbReference type="Proteomes" id="UP001148662">
    <property type="component" value="Unassembled WGS sequence"/>
</dbReference>
<proteinExistence type="predicted"/>
<dbReference type="EMBL" id="JANHOG010000016">
    <property type="protein sequence ID" value="KAJ3559616.1"/>
    <property type="molecule type" value="Genomic_DNA"/>
</dbReference>
<reference evidence="1" key="1">
    <citation type="submission" date="2022-07" db="EMBL/GenBank/DDBJ databases">
        <title>Genome Sequence of Phlebia brevispora.</title>
        <authorList>
            <person name="Buettner E."/>
        </authorList>
    </citation>
    <scope>NUCLEOTIDE SEQUENCE</scope>
    <source>
        <strain evidence="1">MPL23</strain>
    </source>
</reference>
<protein>
    <submittedName>
        <fullName evidence="1">Uncharacterized protein</fullName>
    </submittedName>
</protein>
<comment type="caution">
    <text evidence="1">The sequence shown here is derived from an EMBL/GenBank/DDBJ whole genome shotgun (WGS) entry which is preliminary data.</text>
</comment>
<organism evidence="1 2">
    <name type="scientific">Phlebia brevispora</name>
    <dbReference type="NCBI Taxonomy" id="194682"/>
    <lineage>
        <taxon>Eukaryota</taxon>
        <taxon>Fungi</taxon>
        <taxon>Dikarya</taxon>
        <taxon>Basidiomycota</taxon>
        <taxon>Agaricomycotina</taxon>
        <taxon>Agaricomycetes</taxon>
        <taxon>Polyporales</taxon>
        <taxon>Meruliaceae</taxon>
        <taxon>Phlebia</taxon>
    </lineage>
</organism>
<name>A0ACC1TF55_9APHY</name>
<sequence>MKFTATFFALAAAVLPALAAPAAEAEAAALQKRDNTIYVCTGESWDGQCVLYYPNWNQCYPWSALGLSGLGSWGPSSGTYCILYTGDDCDGTASDTFTDPGYAPVPGFWQYNTQTWKCWW</sequence>
<evidence type="ECO:0000313" key="2">
    <source>
        <dbReference type="Proteomes" id="UP001148662"/>
    </source>
</evidence>
<evidence type="ECO:0000313" key="1">
    <source>
        <dbReference type="EMBL" id="KAJ3559616.1"/>
    </source>
</evidence>